<dbReference type="GO" id="GO:0008270">
    <property type="term" value="F:zinc ion binding"/>
    <property type="evidence" value="ECO:0007669"/>
    <property type="project" value="UniProtKB-UniRule"/>
</dbReference>
<evidence type="ECO:0000256" key="12">
    <source>
        <dbReference type="PIRSR" id="PIRSR606262-1"/>
    </source>
</evidence>
<dbReference type="NCBIfam" id="NF004064">
    <property type="entry name" value="PRK05578.1"/>
    <property type="match status" value="1"/>
</dbReference>
<dbReference type="AlphaFoldDB" id="A7IEK0"/>
<organism evidence="17 18">
    <name type="scientific">Xanthobacter autotrophicus (strain ATCC BAA-1158 / Py2)</name>
    <dbReference type="NCBI Taxonomy" id="78245"/>
    <lineage>
        <taxon>Bacteria</taxon>
        <taxon>Pseudomonadati</taxon>
        <taxon>Pseudomonadota</taxon>
        <taxon>Alphaproteobacteria</taxon>
        <taxon>Hyphomicrobiales</taxon>
        <taxon>Xanthobacteraceae</taxon>
        <taxon>Xanthobacter</taxon>
    </lineage>
</organism>
<dbReference type="HOGENOM" id="CLU_097262_0_1_5"/>
<feature type="domain" description="CMP/dCMP-type deaminase" evidence="16">
    <location>
        <begin position="16"/>
        <end position="147"/>
    </location>
</feature>
<feature type="binding site" evidence="14">
    <location>
        <position position="107"/>
    </location>
    <ligand>
        <name>Zn(2+)</name>
        <dbReference type="ChEBI" id="CHEBI:29105"/>
        <note>catalytic</note>
    </ligand>
</feature>
<evidence type="ECO:0000259" key="16">
    <source>
        <dbReference type="PROSITE" id="PS51747"/>
    </source>
</evidence>
<dbReference type="Proteomes" id="UP000002417">
    <property type="component" value="Chromosome"/>
</dbReference>
<evidence type="ECO:0000256" key="8">
    <source>
        <dbReference type="ARBA" id="ARBA00022833"/>
    </source>
</evidence>
<keyword evidence="8 14" id="KW-0862">Zinc</keyword>
<evidence type="ECO:0000256" key="7">
    <source>
        <dbReference type="ARBA" id="ARBA00022801"/>
    </source>
</evidence>
<evidence type="ECO:0000256" key="13">
    <source>
        <dbReference type="PIRSR" id="PIRSR606262-2"/>
    </source>
</evidence>
<dbReference type="PhylomeDB" id="A7IEK0"/>
<dbReference type="GO" id="GO:0004126">
    <property type="term" value="F:cytidine deaminase activity"/>
    <property type="evidence" value="ECO:0007669"/>
    <property type="project" value="UniProtKB-UniRule"/>
</dbReference>
<evidence type="ECO:0000256" key="5">
    <source>
        <dbReference type="ARBA" id="ARBA00018266"/>
    </source>
</evidence>
<dbReference type="eggNOG" id="COG0295">
    <property type="taxonomic scope" value="Bacteria"/>
</dbReference>
<evidence type="ECO:0000313" key="17">
    <source>
        <dbReference type="EMBL" id="ABS66443.1"/>
    </source>
</evidence>
<dbReference type="OrthoDB" id="9795347at2"/>
<dbReference type="EC" id="3.5.4.5" evidence="4 15"/>
<dbReference type="GO" id="GO:0072527">
    <property type="term" value="P:pyrimidine-containing compound metabolic process"/>
    <property type="evidence" value="ECO:0007669"/>
    <property type="project" value="UniProtKB-ARBA"/>
</dbReference>
<dbReference type="EMBL" id="CP000781">
    <property type="protein sequence ID" value="ABS66443.1"/>
    <property type="molecule type" value="Genomic_DNA"/>
</dbReference>
<sequence length="147" mass="15196">MATTKLARKLPAPRSYDLEALFDAAKAVSKNAYAPYSRFRVGAALLSANGTVHVGCNVENIAYPIGTCAEAGAIAAARAAEGAGLEAVAIAIYAEKEGEGHVACTPCGACRQRILELSPATTVHFYGLGDKVVSVTAADLLPHAFTF</sequence>
<evidence type="ECO:0000313" key="18">
    <source>
        <dbReference type="Proteomes" id="UP000002417"/>
    </source>
</evidence>
<gene>
    <name evidence="17" type="ordered locus">Xaut_1194</name>
</gene>
<dbReference type="InterPro" id="IPR002125">
    <property type="entry name" value="CMP_dCMP_dom"/>
</dbReference>
<dbReference type="InterPro" id="IPR016192">
    <property type="entry name" value="APOBEC/CMP_deaminase_Zn-bd"/>
</dbReference>
<feature type="active site" description="Proton donor" evidence="12">
    <location>
        <position position="70"/>
    </location>
</feature>
<evidence type="ECO:0000256" key="6">
    <source>
        <dbReference type="ARBA" id="ARBA00022723"/>
    </source>
</evidence>
<dbReference type="InterPro" id="IPR006262">
    <property type="entry name" value="Cyt_deam_tetra"/>
</dbReference>
<protein>
    <recommendedName>
        <fullName evidence="5 15">Cytidine deaminase</fullName>
        <ecNumber evidence="4 15">3.5.4.5</ecNumber>
    </recommendedName>
    <alternativeName>
        <fullName evidence="9 15">Cytidine aminohydrolase</fullName>
    </alternativeName>
</protein>
<evidence type="ECO:0000256" key="14">
    <source>
        <dbReference type="PIRSR" id="PIRSR606262-3"/>
    </source>
</evidence>
<evidence type="ECO:0000256" key="4">
    <source>
        <dbReference type="ARBA" id="ARBA00012783"/>
    </source>
</evidence>
<dbReference type="Gene3D" id="3.40.140.10">
    <property type="entry name" value="Cytidine Deaminase, domain 2"/>
    <property type="match status" value="1"/>
</dbReference>
<dbReference type="KEGG" id="xau:Xaut_1194"/>
<dbReference type="PANTHER" id="PTHR11644:SF2">
    <property type="entry name" value="CYTIDINE DEAMINASE"/>
    <property type="match status" value="1"/>
</dbReference>
<feature type="binding site" evidence="14">
    <location>
        <position position="110"/>
    </location>
    <ligand>
        <name>Zn(2+)</name>
        <dbReference type="ChEBI" id="CHEBI:29105"/>
        <note>catalytic</note>
    </ligand>
</feature>
<keyword evidence="18" id="KW-1185">Reference proteome</keyword>
<accession>A7IEK0</accession>
<dbReference type="PROSITE" id="PS51747">
    <property type="entry name" value="CYT_DCMP_DEAMINASES_2"/>
    <property type="match status" value="1"/>
</dbReference>
<evidence type="ECO:0000256" key="3">
    <source>
        <dbReference type="ARBA" id="ARBA00006576"/>
    </source>
</evidence>
<dbReference type="InterPro" id="IPR016193">
    <property type="entry name" value="Cytidine_deaminase-like"/>
</dbReference>
<proteinExistence type="inferred from homology"/>
<evidence type="ECO:0000256" key="10">
    <source>
        <dbReference type="ARBA" id="ARBA00049252"/>
    </source>
</evidence>
<reference evidence="17 18" key="1">
    <citation type="submission" date="2007-07" db="EMBL/GenBank/DDBJ databases">
        <title>Complete sequence of chromosome of Xanthobacter autotrophicus Py2.</title>
        <authorList>
            <consortium name="US DOE Joint Genome Institute"/>
            <person name="Copeland A."/>
            <person name="Lucas S."/>
            <person name="Lapidus A."/>
            <person name="Barry K."/>
            <person name="Glavina del Rio T."/>
            <person name="Hammon N."/>
            <person name="Israni S."/>
            <person name="Dalin E."/>
            <person name="Tice H."/>
            <person name="Pitluck S."/>
            <person name="Sims D."/>
            <person name="Brettin T."/>
            <person name="Bruce D."/>
            <person name="Detter J.C."/>
            <person name="Han C."/>
            <person name="Tapia R."/>
            <person name="Brainard J."/>
            <person name="Schmutz J."/>
            <person name="Larimer F."/>
            <person name="Land M."/>
            <person name="Hauser L."/>
            <person name="Kyrpides N."/>
            <person name="Kim E."/>
            <person name="Ensigns S.A."/>
            <person name="Richardson P."/>
        </authorList>
    </citation>
    <scope>NUCLEOTIDE SEQUENCE [LARGE SCALE GENOMIC DNA]</scope>
    <source>
        <strain evidence="18">ATCC BAA-1158 / Py2</strain>
    </source>
</reference>
<feature type="binding site" evidence="13">
    <location>
        <begin position="57"/>
        <end position="63"/>
    </location>
    <ligand>
        <name>substrate</name>
    </ligand>
</feature>
<comment type="similarity">
    <text evidence="3 15">Belongs to the cytidine and deoxycytidylate deaminase family.</text>
</comment>
<comment type="cofactor">
    <cofactor evidence="1 14 15">
        <name>Zn(2+)</name>
        <dbReference type="ChEBI" id="CHEBI:29105"/>
    </cofactor>
</comment>
<feature type="binding site" evidence="14">
    <location>
        <position position="68"/>
    </location>
    <ligand>
        <name>Zn(2+)</name>
        <dbReference type="ChEBI" id="CHEBI:29105"/>
        <note>catalytic</note>
    </ligand>
</feature>
<comment type="function">
    <text evidence="2 15">This enzyme scavenges exogenous and endogenous cytidine and 2'-deoxycytidine for UMP synthesis.</text>
</comment>
<keyword evidence="6 14" id="KW-0479">Metal-binding</keyword>
<dbReference type="STRING" id="78245.Xaut_1194"/>
<dbReference type="NCBIfam" id="TIGR01354">
    <property type="entry name" value="cyt_deam_tetra"/>
    <property type="match status" value="1"/>
</dbReference>
<evidence type="ECO:0000256" key="1">
    <source>
        <dbReference type="ARBA" id="ARBA00001947"/>
    </source>
</evidence>
<dbReference type="PANTHER" id="PTHR11644">
    <property type="entry name" value="CYTIDINE DEAMINASE"/>
    <property type="match status" value="1"/>
</dbReference>
<comment type="catalytic activity">
    <reaction evidence="10 15">
        <text>2'-deoxycytidine + H2O + H(+) = 2'-deoxyuridine + NH4(+)</text>
        <dbReference type="Rhea" id="RHEA:13433"/>
        <dbReference type="ChEBI" id="CHEBI:15377"/>
        <dbReference type="ChEBI" id="CHEBI:15378"/>
        <dbReference type="ChEBI" id="CHEBI:15698"/>
        <dbReference type="ChEBI" id="CHEBI:16450"/>
        <dbReference type="ChEBI" id="CHEBI:28938"/>
        <dbReference type="EC" id="3.5.4.5"/>
    </reaction>
</comment>
<dbReference type="GO" id="GO:0042802">
    <property type="term" value="F:identical protein binding"/>
    <property type="evidence" value="ECO:0007669"/>
    <property type="project" value="UniProtKB-ARBA"/>
</dbReference>
<dbReference type="PROSITE" id="PS00903">
    <property type="entry name" value="CYT_DCMP_DEAMINASES_1"/>
    <property type="match status" value="1"/>
</dbReference>
<evidence type="ECO:0000256" key="2">
    <source>
        <dbReference type="ARBA" id="ARBA00003949"/>
    </source>
</evidence>
<comment type="catalytic activity">
    <reaction evidence="11 15">
        <text>cytidine + H2O + H(+) = uridine + NH4(+)</text>
        <dbReference type="Rhea" id="RHEA:16069"/>
        <dbReference type="ChEBI" id="CHEBI:15377"/>
        <dbReference type="ChEBI" id="CHEBI:15378"/>
        <dbReference type="ChEBI" id="CHEBI:16704"/>
        <dbReference type="ChEBI" id="CHEBI:17562"/>
        <dbReference type="ChEBI" id="CHEBI:28938"/>
        <dbReference type="EC" id="3.5.4.5"/>
    </reaction>
</comment>
<dbReference type="CDD" id="cd01283">
    <property type="entry name" value="cytidine_deaminase"/>
    <property type="match status" value="1"/>
</dbReference>
<evidence type="ECO:0000256" key="15">
    <source>
        <dbReference type="RuleBase" id="RU364006"/>
    </source>
</evidence>
<name>A7IEK0_XANP2</name>
<keyword evidence="7 15" id="KW-0378">Hydrolase</keyword>
<evidence type="ECO:0000256" key="11">
    <source>
        <dbReference type="ARBA" id="ARBA00049558"/>
    </source>
</evidence>
<dbReference type="InterPro" id="IPR050202">
    <property type="entry name" value="Cyt/Deoxycyt_deaminase"/>
</dbReference>
<dbReference type="SUPFAM" id="SSF53927">
    <property type="entry name" value="Cytidine deaminase-like"/>
    <property type="match status" value="1"/>
</dbReference>
<evidence type="ECO:0000256" key="9">
    <source>
        <dbReference type="ARBA" id="ARBA00032005"/>
    </source>
</evidence>
<dbReference type="GO" id="GO:0005829">
    <property type="term" value="C:cytosol"/>
    <property type="evidence" value="ECO:0007669"/>
    <property type="project" value="TreeGrafter"/>
</dbReference>
<dbReference type="GO" id="GO:0055086">
    <property type="term" value="P:nucleobase-containing small molecule metabolic process"/>
    <property type="evidence" value="ECO:0007669"/>
    <property type="project" value="UniProtKB-ARBA"/>
</dbReference>
<dbReference type="Pfam" id="PF00383">
    <property type="entry name" value="dCMP_cyt_deam_1"/>
    <property type="match status" value="1"/>
</dbReference>